<evidence type="ECO:0000313" key="3">
    <source>
        <dbReference type="Proteomes" id="UP000007014"/>
    </source>
</evidence>
<sequence>MFCTLAGYRWLNSGSLLRRLSQRAVRRLPTAPLCHLHNGATESAASNGALRIVDEKVAYRRYATVFERTVQYPDGRHVTYDILGQPAVQSASVLVFPFDTQSKTCYVIREYCPGPNRVLYGFPAGMVETKHESLEAAARAELSEEAHLRCAQLIDLTAQAAVWERSFEVPNTASDAENCLRGFFADKYSRNVCKMYLALNPEPDGHPGSMDAEELIEQVGAVRVPQLEAWLWSGQMTMPHMLLAMCALTYLRQRGMLT</sequence>
<evidence type="ECO:0000259" key="1">
    <source>
        <dbReference type="PROSITE" id="PS51462"/>
    </source>
</evidence>
<dbReference type="Gramene" id="CMD028CT">
    <property type="protein sequence ID" value="CMD028CT"/>
    <property type="gene ID" value="CMD028C"/>
</dbReference>
<gene>
    <name evidence="2" type="ORF">CYME_CMD028C</name>
</gene>
<dbReference type="eggNOG" id="ENOG502S4K6">
    <property type="taxonomic scope" value="Eukaryota"/>
</dbReference>
<reference evidence="2 3" key="2">
    <citation type="journal article" date="2007" name="BMC Biol.">
        <title>A 100%-complete sequence reveals unusually simple genomic features in the hot-spring red alga Cyanidioschyzon merolae.</title>
        <authorList>
            <person name="Nozaki H."/>
            <person name="Takano H."/>
            <person name="Misumi O."/>
            <person name="Terasawa K."/>
            <person name="Matsuzaki M."/>
            <person name="Maruyama S."/>
            <person name="Nishida K."/>
            <person name="Yagisawa F."/>
            <person name="Yoshida Y."/>
            <person name="Fujiwara T."/>
            <person name="Takio S."/>
            <person name="Tamura K."/>
            <person name="Chung S.J."/>
            <person name="Nakamura S."/>
            <person name="Kuroiwa H."/>
            <person name="Tanaka K."/>
            <person name="Sato N."/>
            <person name="Kuroiwa T."/>
        </authorList>
    </citation>
    <scope>NUCLEOTIDE SEQUENCE [LARGE SCALE GENOMIC DNA]</scope>
    <source>
        <strain evidence="2 3">10D</strain>
    </source>
</reference>
<dbReference type="GeneID" id="16992581"/>
<proteinExistence type="predicted"/>
<evidence type="ECO:0000313" key="2">
    <source>
        <dbReference type="EMBL" id="BAM79119.1"/>
    </source>
</evidence>
<dbReference type="HOGENOM" id="CLU_082859_1_0_1"/>
<dbReference type="OMA" id="VRCETEE"/>
<organism evidence="2 3">
    <name type="scientific">Cyanidioschyzon merolae (strain NIES-3377 / 10D)</name>
    <name type="common">Unicellular red alga</name>
    <dbReference type="NCBI Taxonomy" id="280699"/>
    <lineage>
        <taxon>Eukaryota</taxon>
        <taxon>Rhodophyta</taxon>
        <taxon>Bangiophyceae</taxon>
        <taxon>Cyanidiales</taxon>
        <taxon>Cyanidiaceae</taxon>
        <taxon>Cyanidioschyzon</taxon>
    </lineage>
</organism>
<accession>M1V6P3</accession>
<dbReference type="KEGG" id="cme:CYME_CMD028C"/>
<dbReference type="Proteomes" id="UP000007014">
    <property type="component" value="Chromosome 4"/>
</dbReference>
<dbReference type="OrthoDB" id="5132at2759"/>
<keyword evidence="3" id="KW-1185">Reference proteome</keyword>
<dbReference type="SUPFAM" id="SSF55811">
    <property type="entry name" value="Nudix"/>
    <property type="match status" value="1"/>
</dbReference>
<dbReference type="Pfam" id="PF00293">
    <property type="entry name" value="NUDIX"/>
    <property type="match status" value="1"/>
</dbReference>
<dbReference type="InterPro" id="IPR000086">
    <property type="entry name" value="NUDIX_hydrolase_dom"/>
</dbReference>
<name>M1V6P3_CYAM1</name>
<dbReference type="EMBL" id="AP006486">
    <property type="protein sequence ID" value="BAM79119.1"/>
    <property type="molecule type" value="Genomic_DNA"/>
</dbReference>
<dbReference type="PROSITE" id="PS51462">
    <property type="entry name" value="NUDIX"/>
    <property type="match status" value="1"/>
</dbReference>
<protein>
    <recommendedName>
        <fullName evidence="1">Nudix hydrolase domain-containing protein</fullName>
    </recommendedName>
</protein>
<dbReference type="InterPro" id="IPR015797">
    <property type="entry name" value="NUDIX_hydrolase-like_dom_sf"/>
</dbReference>
<dbReference type="RefSeq" id="XP_005535405.1">
    <property type="nucleotide sequence ID" value="XM_005535348.1"/>
</dbReference>
<dbReference type="AlphaFoldDB" id="M1V6P3"/>
<reference evidence="2 3" key="1">
    <citation type="journal article" date="2004" name="Nature">
        <title>Genome sequence of the ultrasmall unicellular red alga Cyanidioschyzon merolae 10D.</title>
        <authorList>
            <person name="Matsuzaki M."/>
            <person name="Misumi O."/>
            <person name="Shin-i T."/>
            <person name="Maruyama S."/>
            <person name="Takahara M."/>
            <person name="Miyagishima S."/>
            <person name="Mori T."/>
            <person name="Nishida K."/>
            <person name="Yagisawa F."/>
            <person name="Nishida K."/>
            <person name="Yoshida Y."/>
            <person name="Nishimura Y."/>
            <person name="Nakao S."/>
            <person name="Kobayashi T."/>
            <person name="Momoyama Y."/>
            <person name="Higashiyama T."/>
            <person name="Minoda A."/>
            <person name="Sano M."/>
            <person name="Nomoto H."/>
            <person name="Oishi K."/>
            <person name="Hayashi H."/>
            <person name="Ohta F."/>
            <person name="Nishizaka S."/>
            <person name="Haga S."/>
            <person name="Miura S."/>
            <person name="Morishita T."/>
            <person name="Kabeya Y."/>
            <person name="Terasawa K."/>
            <person name="Suzuki Y."/>
            <person name="Ishii Y."/>
            <person name="Asakawa S."/>
            <person name="Takano H."/>
            <person name="Ohta N."/>
            <person name="Kuroiwa H."/>
            <person name="Tanaka K."/>
            <person name="Shimizu N."/>
            <person name="Sugano S."/>
            <person name="Sato N."/>
            <person name="Nozaki H."/>
            <person name="Ogasawara N."/>
            <person name="Kohara Y."/>
            <person name="Kuroiwa T."/>
        </authorList>
    </citation>
    <scope>NUCLEOTIDE SEQUENCE [LARGE SCALE GENOMIC DNA]</scope>
    <source>
        <strain evidence="2 3">10D</strain>
    </source>
</reference>
<feature type="domain" description="Nudix hydrolase" evidence="1">
    <location>
        <begin position="88"/>
        <end position="244"/>
    </location>
</feature>
<dbReference type="Gene3D" id="3.90.79.10">
    <property type="entry name" value="Nucleoside Triphosphate Pyrophosphohydrolase"/>
    <property type="match status" value="1"/>
</dbReference>